<dbReference type="PATRIC" id="fig|1205910.3.peg.4752"/>
<evidence type="ECO:0000313" key="3">
    <source>
        <dbReference type="Proteomes" id="UP000003779"/>
    </source>
</evidence>
<dbReference type="HOGENOM" id="CLU_3219240_0_0_11"/>
<name>J7L4P3_NOCAA</name>
<dbReference type="KEGG" id="nal:B005_5031"/>
<protein>
    <submittedName>
        <fullName evidence="2">Uncharacterized protein</fullName>
    </submittedName>
</protein>
<evidence type="ECO:0000256" key="1">
    <source>
        <dbReference type="SAM" id="MobiDB-lite"/>
    </source>
</evidence>
<reference evidence="2 3" key="1">
    <citation type="journal article" date="2012" name="J. Bacteriol.">
        <title>Whole-Genome Sequence of Nocardiopsis alba Strain ATCC BAA-2165, Associated with Honeybees.</title>
        <authorList>
            <person name="Qiao J."/>
            <person name="Chen L."/>
            <person name="Li Y."/>
            <person name="Wang J."/>
            <person name="Zhang W."/>
            <person name="Chen S."/>
        </authorList>
    </citation>
    <scope>NUCLEOTIDE SEQUENCE [LARGE SCALE GENOMIC DNA]</scope>
    <source>
        <strain evidence="3">ATCC BAA-2165 / BE74</strain>
    </source>
</reference>
<gene>
    <name evidence="2" type="ordered locus">B005_5031</name>
</gene>
<feature type="compositionally biased region" description="Basic and acidic residues" evidence="1">
    <location>
        <begin position="21"/>
        <end position="37"/>
    </location>
</feature>
<feature type="region of interest" description="Disordered" evidence="1">
    <location>
        <begin position="1"/>
        <end position="44"/>
    </location>
</feature>
<reference evidence="3" key="2">
    <citation type="submission" date="2012-08" db="EMBL/GenBank/DDBJ databases">
        <title>Whole-genome sequence of Nocardiopsis alba strain ATCC BAA-2165 associated with honeybees.</title>
        <authorList>
            <person name="Qiao J."/>
            <person name="Chen L."/>
            <person name="Li Y."/>
            <person name="Wang J."/>
            <person name="Zhang W."/>
            <person name="Chen S."/>
        </authorList>
    </citation>
    <scope>NUCLEOTIDE SEQUENCE [LARGE SCALE GENOMIC DNA]</scope>
    <source>
        <strain evidence="3">ATCC BAA-2165 / BE74</strain>
    </source>
</reference>
<sequence>MKGRVHGRHGDGRRRCPFSRDMGDIGRHDHSGREKGIGSKTLHP</sequence>
<dbReference type="EMBL" id="CP003788">
    <property type="protein sequence ID" value="AFR06405.1"/>
    <property type="molecule type" value="Genomic_DNA"/>
</dbReference>
<proteinExistence type="predicted"/>
<dbReference type="STRING" id="1205910.B005_5031"/>
<dbReference type="Proteomes" id="UP000003779">
    <property type="component" value="Chromosome"/>
</dbReference>
<organism evidence="2 3">
    <name type="scientific">Nocardiopsis alba (strain ATCC BAA-2165 / BE74)</name>
    <dbReference type="NCBI Taxonomy" id="1205910"/>
    <lineage>
        <taxon>Bacteria</taxon>
        <taxon>Bacillati</taxon>
        <taxon>Actinomycetota</taxon>
        <taxon>Actinomycetes</taxon>
        <taxon>Streptosporangiales</taxon>
        <taxon>Nocardiopsidaceae</taxon>
        <taxon>Nocardiopsis</taxon>
    </lineage>
</organism>
<evidence type="ECO:0000313" key="2">
    <source>
        <dbReference type="EMBL" id="AFR06405.1"/>
    </source>
</evidence>
<dbReference type="AlphaFoldDB" id="J7L4P3"/>
<accession>J7L4P3</accession>